<dbReference type="InterPro" id="IPR027417">
    <property type="entry name" value="P-loop_NTPase"/>
</dbReference>
<gene>
    <name evidence="5" type="primary">LOC100533217</name>
</gene>
<keyword evidence="4" id="KW-1185">Reference proteome</keyword>
<protein>
    <submittedName>
        <fullName evidence="5">Nitric oxide synthase-like protein isoform X1</fullName>
    </submittedName>
</protein>
<dbReference type="Pfam" id="PF21516">
    <property type="entry name" value="YqeH-like_C"/>
    <property type="match status" value="1"/>
</dbReference>
<dbReference type="InterPro" id="IPR006073">
    <property type="entry name" value="GTP-bd"/>
</dbReference>
<feature type="domain" description="NOA1/YqeH-like C-terminal" evidence="3">
    <location>
        <begin position="567"/>
        <end position="667"/>
    </location>
</feature>
<dbReference type="RefSeq" id="XP_012942538.1">
    <property type="nucleotide sequence ID" value="XM_013087084.2"/>
</dbReference>
<evidence type="ECO:0000259" key="2">
    <source>
        <dbReference type="Pfam" id="PF01926"/>
    </source>
</evidence>
<organism evidence="4 5">
    <name type="scientific">Aplysia californica</name>
    <name type="common">California sea hare</name>
    <dbReference type="NCBI Taxonomy" id="6500"/>
    <lineage>
        <taxon>Eukaryota</taxon>
        <taxon>Metazoa</taxon>
        <taxon>Spiralia</taxon>
        <taxon>Lophotrochozoa</taxon>
        <taxon>Mollusca</taxon>
        <taxon>Gastropoda</taxon>
        <taxon>Heterobranchia</taxon>
        <taxon>Euthyneura</taxon>
        <taxon>Tectipleura</taxon>
        <taxon>Aplysiida</taxon>
        <taxon>Aplysioidea</taxon>
        <taxon>Aplysiidae</taxon>
        <taxon>Aplysia</taxon>
    </lineage>
</organism>
<dbReference type="PANTHER" id="PTHR46406:SF1">
    <property type="entry name" value="NITRIC OXIDE-ASSOCIATED PROTEIN 1"/>
    <property type="match status" value="1"/>
</dbReference>
<evidence type="ECO:0000256" key="1">
    <source>
        <dbReference type="SAM" id="MobiDB-lite"/>
    </source>
</evidence>
<dbReference type="Proteomes" id="UP000694888">
    <property type="component" value="Unplaced"/>
</dbReference>
<evidence type="ECO:0000313" key="5">
    <source>
        <dbReference type="RefSeq" id="XP_012942538.1"/>
    </source>
</evidence>
<reference evidence="5" key="1">
    <citation type="submission" date="2025-08" db="UniProtKB">
        <authorList>
            <consortium name="RefSeq"/>
        </authorList>
    </citation>
    <scope>IDENTIFICATION</scope>
</reference>
<name>A0ABM1A7W3_APLCA</name>
<dbReference type="Gene3D" id="3.40.50.300">
    <property type="entry name" value="P-loop containing nucleotide triphosphate hydrolases"/>
    <property type="match status" value="1"/>
</dbReference>
<evidence type="ECO:0000259" key="3">
    <source>
        <dbReference type="Pfam" id="PF21516"/>
    </source>
</evidence>
<dbReference type="PANTHER" id="PTHR46406">
    <property type="entry name" value="NITRIC OXIDE-ASSOCIATED PROTEIN 1"/>
    <property type="match status" value="1"/>
</dbReference>
<dbReference type="SUPFAM" id="SSF52540">
    <property type="entry name" value="P-loop containing nucleoside triphosphate hydrolases"/>
    <property type="match status" value="1"/>
</dbReference>
<proteinExistence type="predicted"/>
<feature type="domain" description="G" evidence="2">
    <location>
        <begin position="348"/>
        <end position="400"/>
    </location>
</feature>
<dbReference type="CDD" id="cd01855">
    <property type="entry name" value="YqeH"/>
    <property type="match status" value="1"/>
</dbReference>
<evidence type="ECO:0000313" key="4">
    <source>
        <dbReference type="Proteomes" id="UP000694888"/>
    </source>
</evidence>
<dbReference type="InterPro" id="IPR052807">
    <property type="entry name" value="Mito_transl_resp_regulator"/>
</dbReference>
<dbReference type="InterPro" id="IPR048422">
    <property type="entry name" value="NOA1/YqeH-like_C"/>
</dbReference>
<accession>A0ABM1A7W3</accession>
<feature type="region of interest" description="Disordered" evidence="1">
    <location>
        <begin position="81"/>
        <end position="101"/>
    </location>
</feature>
<sequence length="715" mass="80484">MAGECIMLRAMTSRRHWLSTSCTSFSRWRYFASVKMFPSSQRFNAFQVENKPNDDVRQKDKKEKAWAPQISLVTRKLLQLQSQPHDVRSPSERSALLRGTTANDVTTNSFKTRLQTMTDDAESTVSSMGDLVQEETDVDSASDLENAIELIAFQQDFQTPKKFSPLHGTEDASVEPSRVPCTGCGAHLQCHNRTLPGFMVSEQFKLLTERELKRSICQRCYYMQHCNAFVEVKTEPEEYTEMISKIRPTRSLVVIVVDLMDMQGSIVPNLTDYIGHKHPLLVVGNKADLLAPDCPEYLRNAQERLKEACRHSGLKNVKAFNLISAKTGFGMEKLISTLFSFYRRKVDVYIVGTANSGKSSLFNILLSSDYCKHTARDLIQRATVSEWPGTTLNLLKFPIMRHSSKTAALRFKRLKQEKALRLESEKIAREQRKHNRHNRRWELTDDVNTTDVRTAAQIEGDEEGVAWGQNVVSFQGRNDGSFNIADKSEEQSEFKSEEFDESYWVYDTPGIINPDQIMNLLSPDECTQLTPSSMIIPRAVVLQPQQTIFISGLARIDYLKADVPLFLTVHSSSALPIRIGPTVEADGYYEQYVGSETLLLPMADKQKLSKLPSLAARDFVVKGRGTLEAAADVQLSSVGWVSVAAKPDIEVTLRAYTPGAKGLHLRQPSLLPQFSHFRGKRISGTPFYKTTPPGSAMSGKNLMRLGETWDDGIKN</sequence>
<dbReference type="GeneID" id="100533217"/>
<dbReference type="Pfam" id="PF01926">
    <property type="entry name" value="MMR_HSR1"/>
    <property type="match status" value="1"/>
</dbReference>